<dbReference type="PATRIC" id="fig|570277.3.peg.128"/>
<name>A0A142B6M0_9GAMM</name>
<dbReference type="EMBL" id="CP013251">
    <property type="protein sequence ID" value="AMO54396.1"/>
    <property type="molecule type" value="Genomic_DNA"/>
</dbReference>
<dbReference type="KEGG" id="emp:EZMO1_0124"/>
<reference evidence="1 2" key="1">
    <citation type="journal article" date="2016" name="Front. Microbiol.">
        <title>Genomic Insight into the Host-Endosymbiont Relationship of Endozoicomonas montiporae CL-33(T) with its Coral Host.</title>
        <authorList>
            <person name="Ding J.-Y."/>
            <person name="Shiu J.-H."/>
            <person name="Chen W.-M."/>
            <person name="Chiang Y.-R."/>
            <person name="Tang S.-L."/>
        </authorList>
    </citation>
    <scope>NUCLEOTIDE SEQUENCE [LARGE SCALE GENOMIC DNA]</scope>
    <source>
        <strain evidence="1 2">CL-33</strain>
    </source>
</reference>
<gene>
    <name evidence="1" type="ORF">EZMO1_0124</name>
</gene>
<evidence type="ECO:0000313" key="1">
    <source>
        <dbReference type="EMBL" id="AMO54396.1"/>
    </source>
</evidence>
<organism evidence="1 2">
    <name type="scientific">Endozoicomonas montiporae CL-33</name>
    <dbReference type="NCBI Taxonomy" id="570277"/>
    <lineage>
        <taxon>Bacteria</taxon>
        <taxon>Pseudomonadati</taxon>
        <taxon>Pseudomonadota</taxon>
        <taxon>Gammaproteobacteria</taxon>
        <taxon>Oceanospirillales</taxon>
        <taxon>Endozoicomonadaceae</taxon>
        <taxon>Endozoicomonas</taxon>
    </lineage>
</organism>
<sequence>MYQLFETRGVSEKQAPEKNNVIDDIKMKTFESHAKKLPSDYCKADKTVSQQWCMKN</sequence>
<dbReference type="AlphaFoldDB" id="A0A142B6M0"/>
<proteinExistence type="predicted"/>
<dbReference type="Proteomes" id="UP000071065">
    <property type="component" value="Chromosome"/>
</dbReference>
<evidence type="ECO:0000313" key="2">
    <source>
        <dbReference type="Proteomes" id="UP000071065"/>
    </source>
</evidence>
<protein>
    <submittedName>
        <fullName evidence="1">Uncharacterized protein</fullName>
    </submittedName>
</protein>
<accession>A0A142B6M0</accession>